<dbReference type="Proteomes" id="UP000790377">
    <property type="component" value="Unassembled WGS sequence"/>
</dbReference>
<organism evidence="1 2">
    <name type="scientific">Hygrophoropsis aurantiaca</name>
    <dbReference type="NCBI Taxonomy" id="72124"/>
    <lineage>
        <taxon>Eukaryota</taxon>
        <taxon>Fungi</taxon>
        <taxon>Dikarya</taxon>
        <taxon>Basidiomycota</taxon>
        <taxon>Agaricomycotina</taxon>
        <taxon>Agaricomycetes</taxon>
        <taxon>Agaricomycetidae</taxon>
        <taxon>Boletales</taxon>
        <taxon>Coniophorineae</taxon>
        <taxon>Hygrophoropsidaceae</taxon>
        <taxon>Hygrophoropsis</taxon>
    </lineage>
</organism>
<reference evidence="1" key="1">
    <citation type="journal article" date="2021" name="New Phytol.">
        <title>Evolutionary innovations through gain and loss of genes in the ectomycorrhizal Boletales.</title>
        <authorList>
            <person name="Wu G."/>
            <person name="Miyauchi S."/>
            <person name="Morin E."/>
            <person name="Kuo A."/>
            <person name="Drula E."/>
            <person name="Varga T."/>
            <person name="Kohler A."/>
            <person name="Feng B."/>
            <person name="Cao Y."/>
            <person name="Lipzen A."/>
            <person name="Daum C."/>
            <person name="Hundley H."/>
            <person name="Pangilinan J."/>
            <person name="Johnson J."/>
            <person name="Barry K."/>
            <person name="LaButti K."/>
            <person name="Ng V."/>
            <person name="Ahrendt S."/>
            <person name="Min B."/>
            <person name="Choi I.G."/>
            <person name="Park H."/>
            <person name="Plett J.M."/>
            <person name="Magnuson J."/>
            <person name="Spatafora J.W."/>
            <person name="Nagy L.G."/>
            <person name="Henrissat B."/>
            <person name="Grigoriev I.V."/>
            <person name="Yang Z.L."/>
            <person name="Xu J."/>
            <person name="Martin F.M."/>
        </authorList>
    </citation>
    <scope>NUCLEOTIDE SEQUENCE</scope>
    <source>
        <strain evidence="1">ATCC 28755</strain>
    </source>
</reference>
<gene>
    <name evidence="1" type="ORF">BJ138DRAFT_1120126</name>
</gene>
<accession>A0ACB7ZR76</accession>
<evidence type="ECO:0000313" key="1">
    <source>
        <dbReference type="EMBL" id="KAH7903700.1"/>
    </source>
</evidence>
<evidence type="ECO:0000313" key="2">
    <source>
        <dbReference type="Proteomes" id="UP000790377"/>
    </source>
</evidence>
<sequence>MRTRNRHGTRWIPLPSIPLCLLDKSGPEKDLRMLAIGLAIVLLPFLPFAKERLPTALLSIAHCADLALTLSTISPPCVQVPGALTMEAQTRGNILSVKKEPPFCQRTHKGRRLCYRALLAPPQQLATPSNARGCRLRDHPHAL</sequence>
<proteinExistence type="predicted"/>
<keyword evidence="2" id="KW-1185">Reference proteome</keyword>
<name>A0ACB7ZR76_9AGAM</name>
<dbReference type="EMBL" id="MU268805">
    <property type="protein sequence ID" value="KAH7903700.1"/>
    <property type="molecule type" value="Genomic_DNA"/>
</dbReference>
<protein>
    <submittedName>
        <fullName evidence="1">Uncharacterized protein</fullName>
    </submittedName>
</protein>
<comment type="caution">
    <text evidence="1">The sequence shown here is derived from an EMBL/GenBank/DDBJ whole genome shotgun (WGS) entry which is preliminary data.</text>
</comment>